<dbReference type="AlphaFoldDB" id="A0A8T2P6K5"/>
<proteinExistence type="predicted"/>
<evidence type="ECO:0000313" key="2">
    <source>
        <dbReference type="EMBL" id="KAG9347500.1"/>
    </source>
</evidence>
<feature type="region of interest" description="Disordered" evidence="1">
    <location>
        <begin position="31"/>
        <end position="74"/>
    </location>
</feature>
<evidence type="ECO:0000256" key="1">
    <source>
        <dbReference type="SAM" id="MobiDB-lite"/>
    </source>
</evidence>
<gene>
    <name evidence="2" type="ORF">JZ751_005067</name>
</gene>
<reference evidence="2" key="1">
    <citation type="thesis" date="2021" institute="BYU ScholarsArchive" country="Provo, UT, USA">
        <title>Applications of and Algorithms for Genome Assembly and Genomic Analyses with an Emphasis on Marine Teleosts.</title>
        <authorList>
            <person name="Pickett B.D."/>
        </authorList>
    </citation>
    <scope>NUCLEOTIDE SEQUENCE</scope>
    <source>
        <strain evidence="2">HI-2016</strain>
    </source>
</reference>
<evidence type="ECO:0000313" key="3">
    <source>
        <dbReference type="Proteomes" id="UP000824540"/>
    </source>
</evidence>
<accession>A0A8T2P6K5</accession>
<dbReference type="EMBL" id="JAFBMS010000013">
    <property type="protein sequence ID" value="KAG9347500.1"/>
    <property type="molecule type" value="Genomic_DNA"/>
</dbReference>
<protein>
    <submittedName>
        <fullName evidence="2">Uncharacterized protein</fullName>
    </submittedName>
</protein>
<keyword evidence="3" id="KW-1185">Reference proteome</keyword>
<comment type="caution">
    <text evidence="2">The sequence shown here is derived from an EMBL/GenBank/DDBJ whole genome shotgun (WGS) entry which is preliminary data.</text>
</comment>
<sequence>MFTAGEKGEVTSTADDDSGVGGLCACLFLPNDTPTTPAARQSGLQESPVHPEQHGHPPTPSTAPTFFYSLHTLH</sequence>
<organism evidence="2 3">
    <name type="scientific">Albula glossodonta</name>
    <name type="common">roundjaw bonefish</name>
    <dbReference type="NCBI Taxonomy" id="121402"/>
    <lineage>
        <taxon>Eukaryota</taxon>
        <taxon>Metazoa</taxon>
        <taxon>Chordata</taxon>
        <taxon>Craniata</taxon>
        <taxon>Vertebrata</taxon>
        <taxon>Euteleostomi</taxon>
        <taxon>Actinopterygii</taxon>
        <taxon>Neopterygii</taxon>
        <taxon>Teleostei</taxon>
        <taxon>Albuliformes</taxon>
        <taxon>Albulidae</taxon>
        <taxon>Albula</taxon>
    </lineage>
</organism>
<name>A0A8T2P6K5_9TELE</name>
<dbReference type="Proteomes" id="UP000824540">
    <property type="component" value="Unassembled WGS sequence"/>
</dbReference>
<feature type="compositionally biased region" description="Polar residues" evidence="1">
    <location>
        <begin position="32"/>
        <end position="45"/>
    </location>
</feature>
<feature type="region of interest" description="Disordered" evidence="1">
    <location>
        <begin position="1"/>
        <end position="20"/>
    </location>
</feature>